<keyword evidence="5" id="KW-1185">Reference proteome</keyword>
<dbReference type="InterPro" id="IPR007527">
    <property type="entry name" value="Znf_SWIM"/>
</dbReference>
<dbReference type="GO" id="GO:0008270">
    <property type="term" value="F:zinc ion binding"/>
    <property type="evidence" value="ECO:0007669"/>
    <property type="project" value="UniProtKB-KW"/>
</dbReference>
<keyword evidence="2" id="KW-1133">Transmembrane helix</keyword>
<evidence type="ECO:0000259" key="3">
    <source>
        <dbReference type="PROSITE" id="PS50966"/>
    </source>
</evidence>
<keyword evidence="1" id="KW-0863">Zinc-finger</keyword>
<comment type="caution">
    <text evidence="4">The sequence shown here is derived from an EMBL/GenBank/DDBJ whole genome shotgun (WGS) entry which is preliminary data.</text>
</comment>
<accession>A0AAD9V831</accession>
<dbReference type="PANTHER" id="PTHR47526">
    <property type="entry name" value="ATP-DEPENDENT DNA HELICASE"/>
    <property type="match status" value="1"/>
</dbReference>
<keyword evidence="1" id="KW-0479">Metal-binding</keyword>
<name>A0AAD9V831_ACRCE</name>
<protein>
    <recommendedName>
        <fullName evidence="3">SWIM-type domain-containing protein</fullName>
    </recommendedName>
</protein>
<keyword evidence="2" id="KW-0812">Transmembrane</keyword>
<dbReference type="Proteomes" id="UP001249851">
    <property type="component" value="Unassembled WGS sequence"/>
</dbReference>
<keyword evidence="1" id="KW-0862">Zinc</keyword>
<gene>
    <name evidence="4" type="ORF">P5673_012462</name>
</gene>
<dbReference type="PROSITE" id="PS50966">
    <property type="entry name" value="ZF_SWIM"/>
    <property type="match status" value="1"/>
</dbReference>
<dbReference type="EMBL" id="JARQWQ010000023">
    <property type="protein sequence ID" value="KAK2564215.1"/>
    <property type="molecule type" value="Genomic_DNA"/>
</dbReference>
<reference evidence="4" key="2">
    <citation type="journal article" date="2023" name="Science">
        <title>Genomic signatures of disease resistance in endangered staghorn corals.</title>
        <authorList>
            <person name="Vollmer S.V."/>
            <person name="Selwyn J.D."/>
            <person name="Despard B.A."/>
            <person name="Roesel C.L."/>
        </authorList>
    </citation>
    <scope>NUCLEOTIDE SEQUENCE</scope>
    <source>
        <strain evidence="4">K2</strain>
    </source>
</reference>
<feature type="transmembrane region" description="Helical" evidence="2">
    <location>
        <begin position="162"/>
        <end position="184"/>
    </location>
</feature>
<evidence type="ECO:0000313" key="4">
    <source>
        <dbReference type="EMBL" id="KAK2564215.1"/>
    </source>
</evidence>
<evidence type="ECO:0000256" key="2">
    <source>
        <dbReference type="SAM" id="Phobius"/>
    </source>
</evidence>
<organism evidence="4 5">
    <name type="scientific">Acropora cervicornis</name>
    <name type="common">Staghorn coral</name>
    <dbReference type="NCBI Taxonomy" id="6130"/>
    <lineage>
        <taxon>Eukaryota</taxon>
        <taxon>Metazoa</taxon>
        <taxon>Cnidaria</taxon>
        <taxon>Anthozoa</taxon>
        <taxon>Hexacorallia</taxon>
        <taxon>Scleractinia</taxon>
        <taxon>Astrocoeniina</taxon>
        <taxon>Acroporidae</taxon>
        <taxon>Acropora</taxon>
    </lineage>
</organism>
<sequence>MDEQYQFEDLLHMTLSSLQDYLGLRAFGAYDLKAPIKYTQEKISKELKKEYQCRLQVCTAPDPNTIPADKWEENVLTWPNVNEGKAFSFILQNKTVETEYIGRNKDKKAYSFYESGFVGCLYSYCLPDQRNKVFIKGDMTPSTKVCDRPHNTWILFDSNSILTIWCTCVAGTSLCCSHILAVLYKINVAHKRGY</sequence>
<dbReference type="AlphaFoldDB" id="A0AAD9V831"/>
<proteinExistence type="predicted"/>
<reference evidence="4" key="1">
    <citation type="journal article" date="2023" name="G3 (Bethesda)">
        <title>Whole genome assembly and annotation of the endangered Caribbean coral Acropora cervicornis.</title>
        <authorList>
            <person name="Selwyn J.D."/>
            <person name="Vollmer S.V."/>
        </authorList>
    </citation>
    <scope>NUCLEOTIDE SEQUENCE</scope>
    <source>
        <strain evidence="4">K2</strain>
    </source>
</reference>
<evidence type="ECO:0000313" key="5">
    <source>
        <dbReference type="Proteomes" id="UP001249851"/>
    </source>
</evidence>
<dbReference type="Pfam" id="PF04434">
    <property type="entry name" value="SWIM"/>
    <property type="match status" value="1"/>
</dbReference>
<evidence type="ECO:0000256" key="1">
    <source>
        <dbReference type="PROSITE-ProRule" id="PRU00325"/>
    </source>
</evidence>
<keyword evidence="2" id="KW-0472">Membrane</keyword>
<dbReference type="PANTHER" id="PTHR47526:SF3">
    <property type="entry name" value="PHD-TYPE DOMAIN-CONTAINING PROTEIN"/>
    <property type="match status" value="1"/>
</dbReference>
<feature type="domain" description="SWIM-type" evidence="3">
    <location>
        <begin position="151"/>
        <end position="187"/>
    </location>
</feature>